<accession>A0A2A6CZ49</accession>
<dbReference type="AlphaFoldDB" id="A0A2A6CZ49"/>
<protein>
    <submittedName>
        <fullName evidence="1">Uncharacterized protein</fullName>
    </submittedName>
</protein>
<evidence type="ECO:0000313" key="2">
    <source>
        <dbReference type="Proteomes" id="UP000005239"/>
    </source>
</evidence>
<reference evidence="1" key="2">
    <citation type="submission" date="2022-06" db="UniProtKB">
        <authorList>
            <consortium name="EnsemblMetazoa"/>
        </authorList>
    </citation>
    <scope>IDENTIFICATION</scope>
    <source>
        <strain evidence="1">PS312</strain>
    </source>
</reference>
<gene>
    <name evidence="1" type="primary">WBGene00277190</name>
</gene>
<dbReference type="EnsemblMetazoa" id="PPA38821.1">
    <property type="protein sequence ID" value="PPA38821.1"/>
    <property type="gene ID" value="WBGene00277190"/>
</dbReference>
<reference evidence="2" key="1">
    <citation type="journal article" date="2008" name="Nat. Genet.">
        <title>The Pristionchus pacificus genome provides a unique perspective on nematode lifestyle and parasitism.</title>
        <authorList>
            <person name="Dieterich C."/>
            <person name="Clifton S.W."/>
            <person name="Schuster L.N."/>
            <person name="Chinwalla A."/>
            <person name="Delehaunty K."/>
            <person name="Dinkelacker I."/>
            <person name="Fulton L."/>
            <person name="Fulton R."/>
            <person name="Godfrey J."/>
            <person name="Minx P."/>
            <person name="Mitreva M."/>
            <person name="Roeseler W."/>
            <person name="Tian H."/>
            <person name="Witte H."/>
            <person name="Yang S.P."/>
            <person name="Wilson R.K."/>
            <person name="Sommer R.J."/>
        </authorList>
    </citation>
    <scope>NUCLEOTIDE SEQUENCE [LARGE SCALE GENOMIC DNA]</scope>
    <source>
        <strain evidence="2">PS312</strain>
    </source>
</reference>
<name>A0A2A6CZ49_PRIPA</name>
<dbReference type="Proteomes" id="UP000005239">
    <property type="component" value="Unassembled WGS sequence"/>
</dbReference>
<organism evidence="1 2">
    <name type="scientific">Pristionchus pacificus</name>
    <name type="common">Parasitic nematode worm</name>
    <dbReference type="NCBI Taxonomy" id="54126"/>
    <lineage>
        <taxon>Eukaryota</taxon>
        <taxon>Metazoa</taxon>
        <taxon>Ecdysozoa</taxon>
        <taxon>Nematoda</taxon>
        <taxon>Chromadorea</taxon>
        <taxon>Rhabditida</taxon>
        <taxon>Rhabditina</taxon>
        <taxon>Diplogasteromorpha</taxon>
        <taxon>Diplogasteroidea</taxon>
        <taxon>Neodiplogasteridae</taxon>
        <taxon>Pristionchus</taxon>
    </lineage>
</organism>
<evidence type="ECO:0000313" key="1">
    <source>
        <dbReference type="EnsemblMetazoa" id="PPA38821.1"/>
    </source>
</evidence>
<accession>A0A8R1YWC9</accession>
<proteinExistence type="predicted"/>
<sequence length="82" mass="9521">MLMSFLRPLRCTTKRLRQRRDRSTVVKPSHGPPSTRYEGYGTQDSTHFLLLPTSLLFHYGSTTPRYPNFLNYHLVNGVLIVL</sequence>
<keyword evidence="2" id="KW-1185">Reference proteome</keyword>